<reference evidence="2 3" key="1">
    <citation type="submission" date="2019-03" db="EMBL/GenBank/DDBJ databases">
        <title>First draft genome of Liparis tanakae, snailfish: a comprehensive survey of snailfish specific genes.</title>
        <authorList>
            <person name="Kim W."/>
            <person name="Song I."/>
            <person name="Jeong J.-H."/>
            <person name="Kim D."/>
            <person name="Kim S."/>
            <person name="Ryu S."/>
            <person name="Song J.Y."/>
            <person name="Lee S.K."/>
        </authorList>
    </citation>
    <scope>NUCLEOTIDE SEQUENCE [LARGE SCALE GENOMIC DNA]</scope>
    <source>
        <tissue evidence="2">Muscle</tissue>
    </source>
</reference>
<organism evidence="2 3">
    <name type="scientific">Liparis tanakae</name>
    <name type="common">Tanaka's snailfish</name>
    <dbReference type="NCBI Taxonomy" id="230148"/>
    <lineage>
        <taxon>Eukaryota</taxon>
        <taxon>Metazoa</taxon>
        <taxon>Chordata</taxon>
        <taxon>Craniata</taxon>
        <taxon>Vertebrata</taxon>
        <taxon>Euteleostomi</taxon>
        <taxon>Actinopterygii</taxon>
        <taxon>Neopterygii</taxon>
        <taxon>Teleostei</taxon>
        <taxon>Neoteleostei</taxon>
        <taxon>Acanthomorphata</taxon>
        <taxon>Eupercaria</taxon>
        <taxon>Perciformes</taxon>
        <taxon>Cottioidei</taxon>
        <taxon>Cottales</taxon>
        <taxon>Liparidae</taxon>
        <taxon>Liparis</taxon>
    </lineage>
</organism>
<gene>
    <name evidence="2" type="ORF">EYF80_053856</name>
</gene>
<feature type="region of interest" description="Disordered" evidence="1">
    <location>
        <begin position="81"/>
        <end position="114"/>
    </location>
</feature>
<accession>A0A4Z2F404</accession>
<proteinExistence type="predicted"/>
<evidence type="ECO:0000256" key="1">
    <source>
        <dbReference type="SAM" id="MobiDB-lite"/>
    </source>
</evidence>
<feature type="compositionally biased region" description="Low complexity" evidence="1">
    <location>
        <begin position="101"/>
        <end position="111"/>
    </location>
</feature>
<dbReference type="Proteomes" id="UP000314294">
    <property type="component" value="Unassembled WGS sequence"/>
</dbReference>
<name>A0A4Z2F404_9TELE</name>
<protein>
    <submittedName>
        <fullName evidence="2">Uncharacterized protein</fullName>
    </submittedName>
</protein>
<evidence type="ECO:0000313" key="2">
    <source>
        <dbReference type="EMBL" id="TNN35976.1"/>
    </source>
</evidence>
<sequence>MAVSKKRSGPRHFRSRAAIITLNQTASASLTSVEARSAHQLRPVGAGPQQSVQRDHRGVVAAASRPARQAEAPVGLVPLRRAVGGGPDHGAQATGDAPQIQKKSQSLSLSSTAKPRPWTKHLAMGHASFSRPRPHVVIGRRWTAYAAKRADATAPRKPVQDGVVAHRPVGEPHLDVLQAAELLQLLRGQRQACEGEGIFSSGLVSL</sequence>
<keyword evidence="3" id="KW-1185">Reference proteome</keyword>
<dbReference type="EMBL" id="SRLO01001676">
    <property type="protein sequence ID" value="TNN35976.1"/>
    <property type="molecule type" value="Genomic_DNA"/>
</dbReference>
<dbReference type="AlphaFoldDB" id="A0A4Z2F404"/>
<comment type="caution">
    <text evidence="2">The sequence shown here is derived from an EMBL/GenBank/DDBJ whole genome shotgun (WGS) entry which is preliminary data.</text>
</comment>
<evidence type="ECO:0000313" key="3">
    <source>
        <dbReference type="Proteomes" id="UP000314294"/>
    </source>
</evidence>